<dbReference type="GO" id="GO:0005737">
    <property type="term" value="C:cytoplasm"/>
    <property type="evidence" value="ECO:0007669"/>
    <property type="project" value="UniProtKB-SubCell"/>
</dbReference>
<evidence type="ECO:0000256" key="1">
    <source>
        <dbReference type="ARBA" id="ARBA00004123"/>
    </source>
</evidence>
<reference evidence="18" key="1">
    <citation type="journal article" date="2024" name="IScience">
        <title>Strigolactones Initiate the Formation of Haustorium-like Structures in Castilleja.</title>
        <authorList>
            <person name="Buerger M."/>
            <person name="Peterson D."/>
            <person name="Chory J."/>
        </authorList>
    </citation>
    <scope>NUCLEOTIDE SEQUENCE [LARGE SCALE GENOMIC DNA]</scope>
</reference>
<dbReference type="GO" id="GO:0006325">
    <property type="term" value="P:chromatin organization"/>
    <property type="evidence" value="ECO:0007669"/>
    <property type="project" value="UniProtKB-KW"/>
</dbReference>
<dbReference type="CDD" id="cd21502">
    <property type="entry name" value="vWA_BABAM1"/>
    <property type="match status" value="1"/>
</dbReference>
<keyword evidence="6" id="KW-0132">Cell division</keyword>
<dbReference type="GO" id="GO:0005634">
    <property type="term" value="C:nucleus"/>
    <property type="evidence" value="ECO:0007669"/>
    <property type="project" value="UniProtKB-SubCell"/>
</dbReference>
<dbReference type="PANTHER" id="PTHR15660">
    <property type="entry name" value="BRISC AND BRCA1-A COMPLEX MEMBER 1"/>
    <property type="match status" value="1"/>
</dbReference>
<evidence type="ECO:0000256" key="12">
    <source>
        <dbReference type="ARBA" id="ARBA00023242"/>
    </source>
</evidence>
<dbReference type="GO" id="GO:0051301">
    <property type="term" value="P:cell division"/>
    <property type="evidence" value="ECO:0007669"/>
    <property type="project" value="UniProtKB-KW"/>
</dbReference>
<comment type="caution">
    <text evidence="17">The sequence shown here is derived from an EMBL/GenBank/DDBJ whole genome shotgun (WGS) entry which is preliminary data.</text>
</comment>
<dbReference type="GO" id="GO:0006281">
    <property type="term" value="P:DNA repair"/>
    <property type="evidence" value="ECO:0007669"/>
    <property type="project" value="UniProtKB-KW"/>
</dbReference>
<proteinExistence type="inferred from homology"/>
<keyword evidence="8" id="KW-0498">Mitosis</keyword>
<organism evidence="17 18">
    <name type="scientific">Castilleja foliolosa</name>
    <dbReference type="NCBI Taxonomy" id="1961234"/>
    <lineage>
        <taxon>Eukaryota</taxon>
        <taxon>Viridiplantae</taxon>
        <taxon>Streptophyta</taxon>
        <taxon>Embryophyta</taxon>
        <taxon>Tracheophyta</taxon>
        <taxon>Spermatophyta</taxon>
        <taxon>Magnoliopsida</taxon>
        <taxon>eudicotyledons</taxon>
        <taxon>Gunneridae</taxon>
        <taxon>Pentapetalae</taxon>
        <taxon>asterids</taxon>
        <taxon>lamiids</taxon>
        <taxon>Lamiales</taxon>
        <taxon>Orobanchaceae</taxon>
        <taxon>Pedicularideae</taxon>
        <taxon>Castillejinae</taxon>
        <taxon>Castilleja</taxon>
    </lineage>
</organism>
<evidence type="ECO:0000256" key="16">
    <source>
        <dbReference type="SAM" id="MobiDB-lite"/>
    </source>
</evidence>
<keyword evidence="11" id="KW-0234">DNA repair</keyword>
<keyword evidence="13" id="KW-0131">Cell cycle</keyword>
<evidence type="ECO:0000256" key="4">
    <source>
        <dbReference type="ARBA" id="ARBA00019437"/>
    </source>
</evidence>
<dbReference type="SUPFAM" id="SSF53300">
    <property type="entry name" value="vWA-like"/>
    <property type="match status" value="1"/>
</dbReference>
<accession>A0ABD3EN86</accession>
<keyword evidence="5" id="KW-0963">Cytoplasm</keyword>
<evidence type="ECO:0000256" key="6">
    <source>
        <dbReference type="ARBA" id="ARBA00022618"/>
    </source>
</evidence>
<evidence type="ECO:0000256" key="13">
    <source>
        <dbReference type="ARBA" id="ARBA00023306"/>
    </source>
</evidence>
<sequence>METTEARSLIPSPEGPPSPPGQGGGIGYTLPAARLSSEDILFCIDVGPETMTEMKVNGPNGRPYTRLESIKQAILLFVHAKLSINPDHRFAFSALSKTTYWLRKEFSSEVESANAAMRGISVDSSSDIADLTQLFKVATHEAKKSRAQNRIFRVILIYCRSSMLPQYHLPSTLKLFTLDVMYLHDKPGPENCPQKVYDSLIEALEHVSEFEGYVFETGQGLSRALFRHMCVLLSHPHQRCVQDDIDVPKPLVKKSPVAMVTSPRGDEIVLAGSSQ</sequence>
<keyword evidence="18" id="KW-1185">Reference proteome</keyword>
<comment type="similarity">
    <text evidence="3">Belongs to the BABAM1 family.</text>
</comment>
<evidence type="ECO:0000256" key="3">
    <source>
        <dbReference type="ARBA" id="ARBA00010809"/>
    </source>
</evidence>
<evidence type="ECO:0000256" key="15">
    <source>
        <dbReference type="ARBA" id="ARBA00031038"/>
    </source>
</evidence>
<evidence type="ECO:0000313" key="18">
    <source>
        <dbReference type="Proteomes" id="UP001632038"/>
    </source>
</evidence>
<feature type="region of interest" description="Disordered" evidence="16">
    <location>
        <begin position="1"/>
        <end position="28"/>
    </location>
</feature>
<evidence type="ECO:0000256" key="9">
    <source>
        <dbReference type="ARBA" id="ARBA00022786"/>
    </source>
</evidence>
<dbReference type="PANTHER" id="PTHR15660:SF1">
    <property type="entry name" value="BRISC AND BRCA1-A COMPLEX MEMBER 1"/>
    <property type="match status" value="1"/>
</dbReference>
<dbReference type="AlphaFoldDB" id="A0ABD3EN86"/>
<keyword evidence="12" id="KW-0539">Nucleus</keyword>
<keyword evidence="10" id="KW-0156">Chromatin regulator</keyword>
<dbReference type="EMBL" id="JAVIJP010000001">
    <property type="protein sequence ID" value="KAL3655694.1"/>
    <property type="molecule type" value="Genomic_DNA"/>
</dbReference>
<evidence type="ECO:0000256" key="14">
    <source>
        <dbReference type="ARBA" id="ARBA00030984"/>
    </source>
</evidence>
<evidence type="ECO:0000256" key="7">
    <source>
        <dbReference type="ARBA" id="ARBA00022763"/>
    </source>
</evidence>
<evidence type="ECO:0000256" key="8">
    <source>
        <dbReference type="ARBA" id="ARBA00022776"/>
    </source>
</evidence>
<evidence type="ECO:0000313" key="17">
    <source>
        <dbReference type="EMBL" id="KAL3655694.1"/>
    </source>
</evidence>
<gene>
    <name evidence="17" type="ORF">CASFOL_000090</name>
</gene>
<evidence type="ECO:0000256" key="2">
    <source>
        <dbReference type="ARBA" id="ARBA00004496"/>
    </source>
</evidence>
<evidence type="ECO:0000256" key="10">
    <source>
        <dbReference type="ARBA" id="ARBA00022853"/>
    </source>
</evidence>
<keyword evidence="9" id="KW-0833">Ubl conjugation pathway</keyword>
<dbReference type="InterPro" id="IPR036465">
    <property type="entry name" value="vWFA_dom_sf"/>
</dbReference>
<name>A0ABD3EN86_9LAMI</name>
<dbReference type="Gene3D" id="3.40.50.410">
    <property type="entry name" value="von Willebrand factor, type A domain"/>
    <property type="match status" value="1"/>
</dbReference>
<comment type="subcellular location">
    <subcellularLocation>
        <location evidence="2">Cytoplasm</location>
    </subcellularLocation>
    <subcellularLocation>
        <location evidence="1">Nucleus</location>
    </subcellularLocation>
</comment>
<keyword evidence="7" id="KW-0227">DNA damage</keyword>
<dbReference type="InterPro" id="IPR026126">
    <property type="entry name" value="BABAM1"/>
</dbReference>
<dbReference type="Proteomes" id="UP001632038">
    <property type="component" value="Unassembled WGS sequence"/>
</dbReference>
<evidence type="ECO:0000256" key="5">
    <source>
        <dbReference type="ARBA" id="ARBA00022490"/>
    </source>
</evidence>
<evidence type="ECO:0000256" key="11">
    <source>
        <dbReference type="ARBA" id="ARBA00023204"/>
    </source>
</evidence>
<protein>
    <recommendedName>
        <fullName evidence="4">BRISC and BRCA1-A complex member 1</fullName>
    </recommendedName>
    <alternativeName>
        <fullName evidence="14">Mediator of RAP80 interactions and targeting subunit of 40 kDa</fullName>
    </alternativeName>
    <alternativeName>
        <fullName evidence="15">New component of the BRCA1-A complex</fullName>
    </alternativeName>
</protein>